<accession>A0A0F8Y0R9</accession>
<dbReference type="CDD" id="cd17040">
    <property type="entry name" value="Ubl_MoaD_like"/>
    <property type="match status" value="1"/>
</dbReference>
<comment type="caution">
    <text evidence="1">The sequence shown here is derived from an EMBL/GenBank/DDBJ whole genome shotgun (WGS) entry which is preliminary data.</text>
</comment>
<organism evidence="1">
    <name type="scientific">marine sediment metagenome</name>
    <dbReference type="NCBI Taxonomy" id="412755"/>
    <lineage>
        <taxon>unclassified sequences</taxon>
        <taxon>metagenomes</taxon>
        <taxon>ecological metagenomes</taxon>
    </lineage>
</organism>
<sequence>MAKITVRLYTTLKEKVGRGKVELEAKNVADALEELREQFGTKFTDQLYDPSGKIKNYYILLLSGHTVDKEEIKKTKVKEGDILHIFPPIAGG</sequence>
<dbReference type="InterPro" id="IPR052045">
    <property type="entry name" value="Sulfur_Carrier/Prot_Modifier"/>
</dbReference>
<proteinExistence type="predicted"/>
<protein>
    <recommendedName>
        <fullName evidence="2">Ubiquitin-like domain-containing protein</fullName>
    </recommendedName>
</protein>
<evidence type="ECO:0000313" key="1">
    <source>
        <dbReference type="EMBL" id="KKK67165.1"/>
    </source>
</evidence>
<dbReference type="AlphaFoldDB" id="A0A0F8Y0R9"/>
<dbReference type="NCBIfam" id="TIGR01687">
    <property type="entry name" value="moaD_arch"/>
    <property type="match status" value="1"/>
</dbReference>
<dbReference type="Pfam" id="PF02597">
    <property type="entry name" value="ThiS"/>
    <property type="match status" value="1"/>
</dbReference>
<dbReference type="PANTHER" id="PTHR38031:SF1">
    <property type="entry name" value="SULFUR CARRIER PROTEIN CYSO"/>
    <property type="match status" value="1"/>
</dbReference>
<name>A0A0F8Y0R9_9ZZZZ</name>
<dbReference type="InterPro" id="IPR012675">
    <property type="entry name" value="Beta-grasp_dom_sf"/>
</dbReference>
<dbReference type="InterPro" id="IPR016155">
    <property type="entry name" value="Mopterin_synth/thiamin_S_b"/>
</dbReference>
<dbReference type="InterPro" id="IPR003749">
    <property type="entry name" value="ThiS/MoaD-like"/>
</dbReference>
<dbReference type="InterPro" id="IPR010038">
    <property type="entry name" value="MoaD_arc-typ"/>
</dbReference>
<dbReference type="EMBL" id="LAZR01059739">
    <property type="protein sequence ID" value="KKK67165.1"/>
    <property type="molecule type" value="Genomic_DNA"/>
</dbReference>
<dbReference type="SUPFAM" id="SSF54285">
    <property type="entry name" value="MoaD/ThiS"/>
    <property type="match status" value="1"/>
</dbReference>
<dbReference type="Gene3D" id="3.10.20.30">
    <property type="match status" value="1"/>
</dbReference>
<dbReference type="PANTHER" id="PTHR38031">
    <property type="entry name" value="SULFUR CARRIER PROTEIN SLR0821-RELATED"/>
    <property type="match status" value="1"/>
</dbReference>
<reference evidence="1" key="1">
    <citation type="journal article" date="2015" name="Nature">
        <title>Complex archaea that bridge the gap between prokaryotes and eukaryotes.</title>
        <authorList>
            <person name="Spang A."/>
            <person name="Saw J.H."/>
            <person name="Jorgensen S.L."/>
            <person name="Zaremba-Niedzwiedzka K."/>
            <person name="Martijn J."/>
            <person name="Lind A.E."/>
            <person name="van Eijk R."/>
            <person name="Schleper C."/>
            <person name="Guy L."/>
            <person name="Ettema T.J."/>
        </authorList>
    </citation>
    <scope>NUCLEOTIDE SEQUENCE</scope>
</reference>
<gene>
    <name evidence="1" type="ORF">LCGC14_2956790</name>
</gene>
<evidence type="ECO:0008006" key="2">
    <source>
        <dbReference type="Google" id="ProtNLM"/>
    </source>
</evidence>